<dbReference type="AlphaFoldDB" id="A0A8S1WEW8"/>
<dbReference type="PANTHER" id="PTHR46454:SF17">
    <property type="entry name" value="DYNEIN HEAVY CHAIN LINKER DOMAIN-CONTAINING PROTEIN"/>
    <property type="match status" value="1"/>
</dbReference>
<name>A0A8S1WEW8_PAROT</name>
<keyword evidence="2" id="KW-1185">Reference proteome</keyword>
<accession>A0A8S1WEW8</accession>
<dbReference type="Proteomes" id="UP000683925">
    <property type="component" value="Unassembled WGS sequence"/>
</dbReference>
<comment type="caution">
    <text evidence="1">The sequence shown here is derived from an EMBL/GenBank/DDBJ whole genome shotgun (WGS) entry which is preliminary data.</text>
</comment>
<protein>
    <submittedName>
        <fullName evidence="1">Uncharacterized protein</fullName>
    </submittedName>
</protein>
<reference evidence="1" key="1">
    <citation type="submission" date="2021-01" db="EMBL/GenBank/DDBJ databases">
        <authorList>
            <consortium name="Genoscope - CEA"/>
            <person name="William W."/>
        </authorList>
    </citation>
    <scope>NUCLEOTIDE SEQUENCE</scope>
</reference>
<dbReference type="PANTHER" id="PTHR46454">
    <property type="entry name" value="DYNEIN AXONEMAL HEAVY CHAIN 7-RELATED"/>
    <property type="match status" value="1"/>
</dbReference>
<sequence>MQDIFVETIEQAIDIIEQSIQTTHKYCFRHNRPKKDLREYGRQNLKSYDYGKELGQELQFCYKQIEHYMLRIQDLWDKFVKSEDQLLNADVLKLQFQLISKMQSEIEDQTLQIANTDLRDEQDLGDKLEGGFQAQGSCKIIQETIQDWLEKLKLKLITLKKYVTHQENYQLIKSNSEAIDQQIEELYTYSKIFINEQQTIPIKEVWDKIVIQYQQFQYKFYDLKSHYGLEQHKLEKEFRSNLNDNKDEQIIIFVEEFRIQCMNSNIQWEKIKQKGMSLQELIGWILIPSLKQFVR</sequence>
<proteinExistence type="predicted"/>
<gene>
    <name evidence="1" type="ORF">POCTA_138.1.T0890183</name>
</gene>
<evidence type="ECO:0000313" key="2">
    <source>
        <dbReference type="Proteomes" id="UP000683925"/>
    </source>
</evidence>
<dbReference type="EMBL" id="CAJJDP010000088">
    <property type="protein sequence ID" value="CAD8187237.1"/>
    <property type="molecule type" value="Genomic_DNA"/>
</dbReference>
<organism evidence="1 2">
    <name type="scientific">Paramecium octaurelia</name>
    <dbReference type="NCBI Taxonomy" id="43137"/>
    <lineage>
        <taxon>Eukaryota</taxon>
        <taxon>Sar</taxon>
        <taxon>Alveolata</taxon>
        <taxon>Ciliophora</taxon>
        <taxon>Intramacronucleata</taxon>
        <taxon>Oligohymenophorea</taxon>
        <taxon>Peniculida</taxon>
        <taxon>Parameciidae</taxon>
        <taxon>Paramecium</taxon>
    </lineage>
</organism>
<evidence type="ECO:0000313" key="1">
    <source>
        <dbReference type="EMBL" id="CAD8187237.1"/>
    </source>
</evidence>